<evidence type="ECO:0000313" key="1">
    <source>
        <dbReference type="EMBL" id="KAI0040223.1"/>
    </source>
</evidence>
<name>A0ACB8R9H3_9AGAM</name>
<accession>A0ACB8R9H3</accession>
<evidence type="ECO:0000313" key="2">
    <source>
        <dbReference type="Proteomes" id="UP000814033"/>
    </source>
</evidence>
<protein>
    <submittedName>
        <fullName evidence="1">Uncharacterized protein</fullName>
    </submittedName>
</protein>
<gene>
    <name evidence="1" type="ORF">FA95DRAFT_904528</name>
</gene>
<reference evidence="1" key="2">
    <citation type="journal article" date="2022" name="New Phytol.">
        <title>Evolutionary transition to the ectomycorrhizal habit in the genomes of a hyperdiverse lineage of mushroom-forming fungi.</title>
        <authorList>
            <person name="Looney B."/>
            <person name="Miyauchi S."/>
            <person name="Morin E."/>
            <person name="Drula E."/>
            <person name="Courty P.E."/>
            <person name="Kohler A."/>
            <person name="Kuo A."/>
            <person name="LaButti K."/>
            <person name="Pangilinan J."/>
            <person name="Lipzen A."/>
            <person name="Riley R."/>
            <person name="Andreopoulos W."/>
            <person name="He G."/>
            <person name="Johnson J."/>
            <person name="Nolan M."/>
            <person name="Tritt A."/>
            <person name="Barry K.W."/>
            <person name="Grigoriev I.V."/>
            <person name="Nagy L.G."/>
            <person name="Hibbett D."/>
            <person name="Henrissat B."/>
            <person name="Matheny P.B."/>
            <person name="Labbe J."/>
            <person name="Martin F.M."/>
        </authorList>
    </citation>
    <scope>NUCLEOTIDE SEQUENCE</scope>
    <source>
        <strain evidence="1">FP105234-sp</strain>
    </source>
</reference>
<comment type="caution">
    <text evidence="1">The sequence shown here is derived from an EMBL/GenBank/DDBJ whole genome shotgun (WGS) entry which is preliminary data.</text>
</comment>
<organism evidence="1 2">
    <name type="scientific">Auriscalpium vulgare</name>
    <dbReference type="NCBI Taxonomy" id="40419"/>
    <lineage>
        <taxon>Eukaryota</taxon>
        <taxon>Fungi</taxon>
        <taxon>Dikarya</taxon>
        <taxon>Basidiomycota</taxon>
        <taxon>Agaricomycotina</taxon>
        <taxon>Agaricomycetes</taxon>
        <taxon>Russulales</taxon>
        <taxon>Auriscalpiaceae</taxon>
        <taxon>Auriscalpium</taxon>
    </lineage>
</organism>
<dbReference type="EMBL" id="MU276216">
    <property type="protein sequence ID" value="KAI0040223.1"/>
    <property type="molecule type" value="Genomic_DNA"/>
</dbReference>
<dbReference type="Proteomes" id="UP000814033">
    <property type="component" value="Unassembled WGS sequence"/>
</dbReference>
<reference evidence="1" key="1">
    <citation type="submission" date="2021-02" db="EMBL/GenBank/DDBJ databases">
        <authorList>
            <consortium name="DOE Joint Genome Institute"/>
            <person name="Ahrendt S."/>
            <person name="Looney B.P."/>
            <person name="Miyauchi S."/>
            <person name="Morin E."/>
            <person name="Drula E."/>
            <person name="Courty P.E."/>
            <person name="Chicoki N."/>
            <person name="Fauchery L."/>
            <person name="Kohler A."/>
            <person name="Kuo A."/>
            <person name="Labutti K."/>
            <person name="Pangilinan J."/>
            <person name="Lipzen A."/>
            <person name="Riley R."/>
            <person name="Andreopoulos W."/>
            <person name="He G."/>
            <person name="Johnson J."/>
            <person name="Barry K.W."/>
            <person name="Grigoriev I.V."/>
            <person name="Nagy L."/>
            <person name="Hibbett D."/>
            <person name="Henrissat B."/>
            <person name="Matheny P.B."/>
            <person name="Labbe J."/>
            <person name="Martin F."/>
        </authorList>
    </citation>
    <scope>NUCLEOTIDE SEQUENCE</scope>
    <source>
        <strain evidence="1">FP105234-sp</strain>
    </source>
</reference>
<keyword evidence="2" id="KW-1185">Reference proteome</keyword>
<sequence>MLRVVRKIGYAAGTVARRVLLCMRQERFFDGAHEPREEDQTQAAAPVGSPGRRLIRRPVQSSHSLRSVVPLARLSSYLLLILLLVAFVSWRLVEAIGDLPSLLIMQ</sequence>
<proteinExistence type="predicted"/>